<evidence type="ECO:0000313" key="3">
    <source>
        <dbReference type="Proteomes" id="UP001481872"/>
    </source>
</evidence>
<dbReference type="Pfam" id="PF07872">
    <property type="entry name" value="DUF1659"/>
    <property type="match status" value="1"/>
</dbReference>
<reference evidence="2 3" key="1">
    <citation type="submission" date="2024-04" db="EMBL/GenBank/DDBJ databases">
        <title>Human intestinal bacterial collection.</title>
        <authorList>
            <person name="Pauvert C."/>
            <person name="Hitch T.C.A."/>
            <person name="Clavel T."/>
        </authorList>
    </citation>
    <scope>NUCLEOTIDE SEQUENCE [LARGE SCALE GENOMIC DNA]</scope>
    <source>
        <strain evidence="2 3">CLA-SR-H026</strain>
    </source>
</reference>
<comment type="caution">
    <text evidence="2">The sequence shown here is derived from an EMBL/GenBank/DDBJ whole genome shotgun (WGS) entry which is preliminary data.</text>
</comment>
<organism evidence="2 3">
    <name type="scientific">Aedoeadaptatus acetigenes</name>
    <dbReference type="NCBI Taxonomy" id="2981723"/>
    <lineage>
        <taxon>Bacteria</taxon>
        <taxon>Bacillati</taxon>
        <taxon>Bacillota</taxon>
        <taxon>Tissierellia</taxon>
        <taxon>Tissierellales</taxon>
        <taxon>Peptoniphilaceae</taxon>
        <taxon>Aedoeadaptatus</taxon>
    </lineage>
</organism>
<keyword evidence="3" id="KW-1185">Reference proteome</keyword>
<proteinExistence type="predicted"/>
<sequence>MTDIKKSLRLVYLETDSAGKSKRRAASYSGLLPEADNAAVKKAADAFNTLTQKPADAVEIITTETLV</sequence>
<gene>
    <name evidence="2" type="ORF">AAA081_08860</name>
</gene>
<dbReference type="Proteomes" id="UP001481872">
    <property type="component" value="Unassembled WGS sequence"/>
</dbReference>
<dbReference type="RefSeq" id="WP_108831184.1">
    <property type="nucleotide sequence ID" value="NZ_JAOQJD010000021.1"/>
</dbReference>
<name>A0ABV1J881_9FIRM</name>
<dbReference type="EMBL" id="JBBNPS010000043">
    <property type="protein sequence ID" value="MEQ3354399.1"/>
    <property type="molecule type" value="Genomic_DNA"/>
</dbReference>
<feature type="domain" description="DUF1659" evidence="1">
    <location>
        <begin position="4"/>
        <end position="67"/>
    </location>
</feature>
<protein>
    <recommendedName>
        <fullName evidence="1">DUF1659 domain-containing protein</fullName>
    </recommendedName>
</protein>
<evidence type="ECO:0000313" key="2">
    <source>
        <dbReference type="EMBL" id="MEQ3354399.1"/>
    </source>
</evidence>
<accession>A0ABV1J881</accession>
<evidence type="ECO:0000259" key="1">
    <source>
        <dbReference type="Pfam" id="PF07872"/>
    </source>
</evidence>
<dbReference type="InterPro" id="IPR012454">
    <property type="entry name" value="DUF1659"/>
</dbReference>